<evidence type="ECO:0000259" key="2">
    <source>
        <dbReference type="Pfam" id="PF01425"/>
    </source>
</evidence>
<reference evidence="3" key="1">
    <citation type="submission" date="2009-01" db="EMBL/GenBank/DDBJ databases">
        <title>Complete sequence of Anaeromyxobacter dehalogenans 2CP-1.</title>
        <authorList>
            <consortium name="US DOE Joint Genome Institute"/>
            <person name="Lucas S."/>
            <person name="Copeland A."/>
            <person name="Lapidus A."/>
            <person name="Glavina del Rio T."/>
            <person name="Dalin E."/>
            <person name="Tice H."/>
            <person name="Bruce D."/>
            <person name="Goodwin L."/>
            <person name="Pitluck S."/>
            <person name="Saunders E."/>
            <person name="Brettin T."/>
            <person name="Detter J.C."/>
            <person name="Han C."/>
            <person name="Larimer F."/>
            <person name="Land M."/>
            <person name="Hauser L."/>
            <person name="Kyrpides N."/>
            <person name="Ovchinnikova G."/>
            <person name="Beliaev A.S."/>
            <person name="Richardson P."/>
        </authorList>
    </citation>
    <scope>NUCLEOTIDE SEQUENCE</scope>
    <source>
        <strain evidence="3">2CP-1</strain>
    </source>
</reference>
<evidence type="ECO:0000313" key="4">
    <source>
        <dbReference type="Proteomes" id="UP000007089"/>
    </source>
</evidence>
<feature type="domain" description="Amidase" evidence="2">
    <location>
        <begin position="27"/>
        <end position="473"/>
    </location>
</feature>
<dbReference type="Pfam" id="PF01425">
    <property type="entry name" value="Amidase"/>
    <property type="match status" value="1"/>
</dbReference>
<dbReference type="PROSITE" id="PS00571">
    <property type="entry name" value="AMIDASES"/>
    <property type="match status" value="1"/>
</dbReference>
<gene>
    <name evidence="3" type="ordered locus">A2cp1_3583</name>
</gene>
<dbReference type="AlphaFoldDB" id="B8J618"/>
<dbReference type="PANTHER" id="PTHR11895">
    <property type="entry name" value="TRANSAMIDASE"/>
    <property type="match status" value="1"/>
</dbReference>
<accession>B8J618</accession>
<dbReference type="InterPro" id="IPR036928">
    <property type="entry name" value="AS_sf"/>
</dbReference>
<organism evidence="3 4">
    <name type="scientific">Anaeromyxobacter dehalogenans (strain ATCC BAA-258 / DSM 21875 / 2CP-1)</name>
    <dbReference type="NCBI Taxonomy" id="455488"/>
    <lineage>
        <taxon>Bacteria</taxon>
        <taxon>Pseudomonadati</taxon>
        <taxon>Myxococcota</taxon>
        <taxon>Myxococcia</taxon>
        <taxon>Myxococcales</taxon>
        <taxon>Cystobacterineae</taxon>
        <taxon>Anaeromyxobacteraceae</taxon>
        <taxon>Anaeromyxobacter</taxon>
    </lineage>
</organism>
<dbReference type="PANTHER" id="PTHR11895:SF7">
    <property type="entry name" value="GLUTAMYL-TRNA(GLN) AMIDOTRANSFERASE SUBUNIT A, MITOCHONDRIAL"/>
    <property type="match status" value="1"/>
</dbReference>
<evidence type="ECO:0000256" key="1">
    <source>
        <dbReference type="ARBA" id="ARBA00009199"/>
    </source>
</evidence>
<evidence type="ECO:0000313" key="3">
    <source>
        <dbReference type="EMBL" id="ACL66913.1"/>
    </source>
</evidence>
<dbReference type="HOGENOM" id="CLU_009600_0_4_7"/>
<dbReference type="Gene3D" id="3.90.1300.10">
    <property type="entry name" value="Amidase signature (AS) domain"/>
    <property type="match status" value="1"/>
</dbReference>
<dbReference type="Proteomes" id="UP000007089">
    <property type="component" value="Chromosome"/>
</dbReference>
<comment type="similarity">
    <text evidence="1">Belongs to the amidase family.</text>
</comment>
<name>B8J618_ANAD2</name>
<dbReference type="RefSeq" id="WP_015934695.1">
    <property type="nucleotide sequence ID" value="NC_011891.1"/>
</dbReference>
<dbReference type="EC" id="3.5.1.4" evidence="3"/>
<protein>
    <submittedName>
        <fullName evidence="3">Amidase</fullName>
        <ecNumber evidence="3">3.5.1.4</ecNumber>
    </submittedName>
</protein>
<dbReference type="KEGG" id="acp:A2cp1_3583"/>
<dbReference type="SUPFAM" id="SSF75304">
    <property type="entry name" value="Amidase signature (AS) enzymes"/>
    <property type="match status" value="1"/>
</dbReference>
<keyword evidence="3" id="KW-0378">Hydrolase</keyword>
<dbReference type="InterPro" id="IPR020556">
    <property type="entry name" value="Amidase_CS"/>
</dbReference>
<proteinExistence type="inferred from homology"/>
<sequence length="495" mass="51949">MRLPEYDRLDALGLAELVARREVSAPELLEAALERADRRNPSINAIVARYDDEARARARGPLPAGPLSGVPFLLKDLLAAWKGHPYTCSSRLLAGFVAPEDAETVRRFQAAGLVLFGQTNTPELGVMGVTEPALRGPTRNPWNPAFTSGGSSGGSAAAVAARIVPAAHGNDGGGSLRIPASVCGLFALKATRGRVTLAPAFGEALGGFAIDGVLTRSVRDSAALLDAIDGPAPGDPYAAPPKERPFLAEVGAPPGRLRIAFTREGLFARSTDAECAAAVDAAARLLADLGHELVEARPKFPRDALARAYLVTLAAQTAADVALAARHAGRRPRAGDLEPETAALAAGGRALSAQDLVLARVELEQASRGVAAFFERHDALLTPTLARPPVRVGALAARSHERLALRLVARLGSRRLLERLFDELGSRSFDATGNTMLFNQTGQPAMSLPLHFSREGLPIGVQVVGRFGAEATLFRLAAQVEQAAPWAGRAPPLSA</sequence>
<dbReference type="InterPro" id="IPR000120">
    <property type="entry name" value="Amidase"/>
</dbReference>
<dbReference type="GO" id="GO:0004040">
    <property type="term" value="F:amidase activity"/>
    <property type="evidence" value="ECO:0007669"/>
    <property type="project" value="UniProtKB-EC"/>
</dbReference>
<dbReference type="InterPro" id="IPR023631">
    <property type="entry name" value="Amidase_dom"/>
</dbReference>
<keyword evidence="4" id="KW-1185">Reference proteome</keyword>
<dbReference type="EMBL" id="CP001359">
    <property type="protein sequence ID" value="ACL66913.1"/>
    <property type="molecule type" value="Genomic_DNA"/>
</dbReference>